<evidence type="ECO:0000313" key="3">
    <source>
        <dbReference type="Proteomes" id="UP001151760"/>
    </source>
</evidence>
<dbReference type="EMBL" id="BQNB010016752">
    <property type="protein sequence ID" value="GJT55388.1"/>
    <property type="molecule type" value="Genomic_DNA"/>
</dbReference>
<reference evidence="2" key="1">
    <citation type="journal article" date="2022" name="Int. J. Mol. Sci.">
        <title>Draft Genome of Tanacetum Coccineum: Genomic Comparison of Closely Related Tanacetum-Family Plants.</title>
        <authorList>
            <person name="Yamashiro T."/>
            <person name="Shiraishi A."/>
            <person name="Nakayama K."/>
            <person name="Satake H."/>
        </authorList>
    </citation>
    <scope>NUCLEOTIDE SEQUENCE</scope>
</reference>
<accession>A0ABQ5EX52</accession>
<name>A0ABQ5EX52_9ASTR</name>
<evidence type="ECO:0000256" key="1">
    <source>
        <dbReference type="SAM" id="MobiDB-lite"/>
    </source>
</evidence>
<proteinExistence type="predicted"/>
<feature type="compositionally biased region" description="Polar residues" evidence="1">
    <location>
        <begin position="31"/>
        <end position="49"/>
    </location>
</feature>
<feature type="region of interest" description="Disordered" evidence="1">
    <location>
        <begin position="82"/>
        <end position="102"/>
    </location>
</feature>
<feature type="region of interest" description="Disordered" evidence="1">
    <location>
        <begin position="25"/>
        <end position="60"/>
    </location>
</feature>
<keyword evidence="3" id="KW-1185">Reference proteome</keyword>
<reference evidence="2" key="2">
    <citation type="submission" date="2022-01" db="EMBL/GenBank/DDBJ databases">
        <authorList>
            <person name="Yamashiro T."/>
            <person name="Shiraishi A."/>
            <person name="Satake H."/>
            <person name="Nakayama K."/>
        </authorList>
    </citation>
    <scope>NUCLEOTIDE SEQUENCE</scope>
</reference>
<protein>
    <submittedName>
        <fullName evidence="2">Uncharacterized protein</fullName>
    </submittedName>
</protein>
<feature type="compositionally biased region" description="Polar residues" evidence="1">
    <location>
        <begin position="82"/>
        <end position="91"/>
    </location>
</feature>
<dbReference type="Proteomes" id="UP001151760">
    <property type="component" value="Unassembled WGS sequence"/>
</dbReference>
<comment type="caution">
    <text evidence="2">The sequence shown here is derived from an EMBL/GenBank/DDBJ whole genome shotgun (WGS) entry which is preliminary data.</text>
</comment>
<gene>
    <name evidence="2" type="ORF">Tco_0990442</name>
</gene>
<evidence type="ECO:0000313" key="2">
    <source>
        <dbReference type="EMBL" id="GJT55388.1"/>
    </source>
</evidence>
<organism evidence="2 3">
    <name type="scientific">Tanacetum coccineum</name>
    <dbReference type="NCBI Taxonomy" id="301880"/>
    <lineage>
        <taxon>Eukaryota</taxon>
        <taxon>Viridiplantae</taxon>
        <taxon>Streptophyta</taxon>
        <taxon>Embryophyta</taxon>
        <taxon>Tracheophyta</taxon>
        <taxon>Spermatophyta</taxon>
        <taxon>Magnoliopsida</taxon>
        <taxon>eudicotyledons</taxon>
        <taxon>Gunneridae</taxon>
        <taxon>Pentapetalae</taxon>
        <taxon>asterids</taxon>
        <taxon>campanulids</taxon>
        <taxon>Asterales</taxon>
        <taxon>Asteraceae</taxon>
        <taxon>Asteroideae</taxon>
        <taxon>Anthemideae</taxon>
        <taxon>Anthemidinae</taxon>
        <taxon>Tanacetum</taxon>
    </lineage>
</organism>
<sequence length="217" mass="24069">MPLTFQPHSLKERLGLGIMKHTKLETHDSSNKSVSGTVTVRETKQTTPLVPTEVKDTEQESKLNELAKLVKMLIDEKVNSIQKTQESNSKIQKTKSSKSVDSSKIMIAPNEPEIPHTKDTKGLPDLINTKGTHEQNVQNDQMITQPTNVPSGNNTEDRWSRDQHIELVNIIGDPGKGMLTRSMAAKFTTASTSECLFADFLSEIEPKKVSEALKHPG</sequence>